<protein>
    <submittedName>
        <fullName evidence="5">Uncharacterized protein LOC116287030</fullName>
    </submittedName>
</protein>
<feature type="region of interest" description="Disordered" evidence="2">
    <location>
        <begin position="804"/>
        <end position="836"/>
    </location>
</feature>
<evidence type="ECO:0000259" key="3">
    <source>
        <dbReference type="PROSITE" id="PS50021"/>
    </source>
</evidence>
<dbReference type="InterPro" id="IPR001715">
    <property type="entry name" value="CH_dom"/>
</dbReference>
<feature type="compositionally biased region" description="Low complexity" evidence="2">
    <location>
        <begin position="543"/>
        <end position="553"/>
    </location>
</feature>
<feature type="region of interest" description="Disordered" evidence="2">
    <location>
        <begin position="238"/>
        <end position="291"/>
    </location>
</feature>
<dbReference type="SMART" id="SM00033">
    <property type="entry name" value="CH"/>
    <property type="match status" value="2"/>
</dbReference>
<proteinExistence type="predicted"/>
<gene>
    <name evidence="5" type="primary">LOC116287030</name>
</gene>
<dbReference type="GeneID" id="116287030"/>
<dbReference type="CDD" id="cd00014">
    <property type="entry name" value="CH_SF"/>
    <property type="match status" value="1"/>
</dbReference>
<feature type="region of interest" description="Disordered" evidence="2">
    <location>
        <begin position="76"/>
        <end position="109"/>
    </location>
</feature>
<feature type="region of interest" description="Disordered" evidence="2">
    <location>
        <begin position="469"/>
        <end position="490"/>
    </location>
</feature>
<dbReference type="Gene3D" id="1.10.418.10">
    <property type="entry name" value="Calponin-like domain"/>
    <property type="match status" value="2"/>
</dbReference>
<accession>A0A6P8H9V6</accession>
<feature type="compositionally biased region" description="Low complexity" evidence="2">
    <location>
        <begin position="7"/>
        <end position="31"/>
    </location>
</feature>
<evidence type="ECO:0000313" key="5">
    <source>
        <dbReference type="RefSeq" id="XP_031549502.1"/>
    </source>
</evidence>
<keyword evidence="1" id="KW-0175">Coiled coil</keyword>
<dbReference type="InterPro" id="IPR036872">
    <property type="entry name" value="CH_dom_sf"/>
</dbReference>
<feature type="compositionally biased region" description="Basic and acidic residues" evidence="2">
    <location>
        <begin position="812"/>
        <end position="827"/>
    </location>
</feature>
<dbReference type="InParanoid" id="A0A6P8H9V6"/>
<evidence type="ECO:0000313" key="4">
    <source>
        <dbReference type="Proteomes" id="UP000515163"/>
    </source>
</evidence>
<organism evidence="4 5">
    <name type="scientific">Actinia tenebrosa</name>
    <name type="common">Australian red waratah sea anemone</name>
    <dbReference type="NCBI Taxonomy" id="6105"/>
    <lineage>
        <taxon>Eukaryota</taxon>
        <taxon>Metazoa</taxon>
        <taxon>Cnidaria</taxon>
        <taxon>Anthozoa</taxon>
        <taxon>Hexacorallia</taxon>
        <taxon>Actiniaria</taxon>
        <taxon>Actiniidae</taxon>
        <taxon>Actinia</taxon>
    </lineage>
</organism>
<dbReference type="SUPFAM" id="SSF47576">
    <property type="entry name" value="Calponin-homology domain, CH-domain"/>
    <property type="match status" value="1"/>
</dbReference>
<reference evidence="5" key="1">
    <citation type="submission" date="2025-08" db="UniProtKB">
        <authorList>
            <consortium name="RefSeq"/>
        </authorList>
    </citation>
    <scope>IDENTIFICATION</scope>
</reference>
<feature type="region of interest" description="Disordered" evidence="2">
    <location>
        <begin position="543"/>
        <end position="576"/>
    </location>
</feature>
<sequence length="861" mass="96727">MFASGYTDDSTLPSSTLDSDTDSSTQSFSSSNESLDQSLIYFNQSWPLSRDKTASLDQLSCKVNSYSWWSDLKTVSRNGSNASTPRTRPDASTPRTRPGQTAARGCSPDASALYSNPTKHYNPSVSGQHACQEMSDYREWANTYLQYSPHNTLITDLSRDLADGETLLYLVQVLLGVTLYPVHIKPALDVQKIENTQICLDVLARHGIPVSHLSAEDIVEANPKVTLVLCKHLEQHFGSNPGSPQGTSDLMTGISRRTPSPRTKQRSKSPTVTLPVGGHDTPSPPATSSHPVMDIEDVALLDWVGQMTGQIVADYNSLQDGHILCLLINRLTDGAIPDVVLEYGLPSEKVSLALMFSEDELGVTSDLCPDDVVKLNDASKMSSFFKTLHQVFLEQVQDKEHHLKIKKMNKLDRNSREIMTQEKEVNIELVRKADIVPRNFSEVETLKESGRYSDPSILNPCIRKGEEGSSILNADKMSPRSSSLAKVRSKRREILKERNCSGENRFSSYLQDSTDKRPRDNRFSYYTEDTSYRLEDLSNMDNSYRSSSSTSLHHPYHSVDVSLKNSRNKSSPHRKIDDVPCFDEDLMYGLLPKDTVFDSDDWTYSYTMPHASKSWQKERGNAQHQVRDFRNELQRLKEEYFRLMNMKALETFSQDSFTKTEKPFPPKVFVSEEDSGILNIDNVDCSSVDKKANKCTILTEKLVKRSSQTSSSVMAYMNVKKGTSPPYRTWSKYENTDGDRYRYCSTKKTLKTDRNTTRNDAITTKVAHLAEVAVRSWNGMESMKTSVECRGKGQTDDVKQVISDSNSLVSSPKKETQESLDKDDGPRRVSSQKFSGRQLYGMTALVRLSSKKANAVSDTDS</sequence>
<feature type="compositionally biased region" description="Polar residues" evidence="2">
    <location>
        <begin position="76"/>
        <end position="86"/>
    </location>
</feature>
<dbReference type="OrthoDB" id="18740at2759"/>
<dbReference type="PROSITE" id="PS50021">
    <property type="entry name" value="CH"/>
    <property type="match status" value="2"/>
</dbReference>
<keyword evidence="4" id="KW-1185">Reference proteome</keyword>
<feature type="domain" description="Calponin-homology (CH)" evidence="3">
    <location>
        <begin position="294"/>
        <end position="393"/>
    </location>
</feature>
<evidence type="ECO:0000256" key="1">
    <source>
        <dbReference type="SAM" id="Coils"/>
    </source>
</evidence>
<evidence type="ECO:0000256" key="2">
    <source>
        <dbReference type="SAM" id="MobiDB-lite"/>
    </source>
</evidence>
<feature type="compositionally biased region" description="Polar residues" evidence="2">
    <location>
        <begin position="238"/>
        <end position="272"/>
    </location>
</feature>
<feature type="domain" description="Calponin-homology (CH)" evidence="3">
    <location>
        <begin position="131"/>
        <end position="238"/>
    </location>
</feature>
<dbReference type="AlphaFoldDB" id="A0A6P8H9V6"/>
<dbReference type="RefSeq" id="XP_031549502.1">
    <property type="nucleotide sequence ID" value="XM_031693642.1"/>
</dbReference>
<feature type="region of interest" description="Disordered" evidence="2">
    <location>
        <begin position="1"/>
        <end position="31"/>
    </location>
</feature>
<dbReference type="Pfam" id="PF00307">
    <property type="entry name" value="CH"/>
    <property type="match status" value="2"/>
</dbReference>
<dbReference type="KEGG" id="aten:116287030"/>
<name>A0A6P8H9V6_ACTTE</name>
<dbReference type="Proteomes" id="UP000515163">
    <property type="component" value="Unplaced"/>
</dbReference>
<feature type="coiled-coil region" evidence="1">
    <location>
        <begin position="619"/>
        <end position="646"/>
    </location>
</feature>